<dbReference type="RefSeq" id="WP_103459540.1">
    <property type="nucleotide sequence ID" value="NZ_PPXD01000005.1"/>
</dbReference>
<dbReference type="PANTHER" id="PTHR30461:SF23">
    <property type="entry name" value="DNA RECOMBINASE-RELATED"/>
    <property type="match status" value="1"/>
</dbReference>
<proteinExistence type="predicted"/>
<evidence type="ECO:0008006" key="5">
    <source>
        <dbReference type="Google" id="ProtNLM"/>
    </source>
</evidence>
<comment type="caution">
    <text evidence="3">The sequence shown here is derived from an EMBL/GenBank/DDBJ whole genome shotgun (WGS) entry which is preliminary data.</text>
</comment>
<dbReference type="EMBL" id="PPXD01000005">
    <property type="protein sequence ID" value="POH68954.1"/>
    <property type="molecule type" value="Genomic_DNA"/>
</dbReference>
<evidence type="ECO:0000259" key="1">
    <source>
        <dbReference type="PROSITE" id="PS51736"/>
    </source>
</evidence>
<dbReference type="Gene3D" id="3.40.50.1390">
    <property type="entry name" value="Resolvase, N-terminal catalytic domain"/>
    <property type="match status" value="1"/>
</dbReference>
<feature type="domain" description="Recombinase" evidence="2">
    <location>
        <begin position="159"/>
        <end position="286"/>
    </location>
</feature>
<dbReference type="SUPFAM" id="SSF53041">
    <property type="entry name" value="Resolvase-like"/>
    <property type="match status" value="1"/>
</dbReference>
<dbReference type="InterPro" id="IPR038109">
    <property type="entry name" value="DNA_bind_recomb_sf"/>
</dbReference>
<gene>
    <name evidence="3" type="ORF">C3B61_03375</name>
</gene>
<dbReference type="AlphaFoldDB" id="A0A2S3ZKS7"/>
<evidence type="ECO:0000313" key="3">
    <source>
        <dbReference type="EMBL" id="POH68954.1"/>
    </source>
</evidence>
<sequence>MRKVAIYARISQDRSGLQAGVDRQLKDCRELAQVSELEVIEEIVDNDVSATTGKRRRGWTQLVELIENGAVSGIVVWHTDRLYRKVRDLVVLLDLADKYNLKIYAVTAGDINLSDPTGRMFATMIAGVASFEVEQKAARSARKNFDTARQGKFHGGPIPMGYRKGPTPGTLEIDEKQAETLRRAAGRLIAGETLSGVTRWARVELARPSLKPNSLKDALTRPTIAGLRRHVPASTRRDWNLRRKQGEVSGDLPDEVDLYTAEWDAILDHAEWTHMKSILLDGARRRGRPAVKSLLSGLLICEVCETKLGYSAASYKCPGPDRNGCSGVAISTKTVEAVVTAFIRAGLASTLPDEPIEAPVVANEAVFDELASRRNVLLGQFARGRITETELDEQLDQLTLMEAKLQATVMLKQQSLLAEGRARRVDTAGWDDADLQRRREIIRAVFNKGITIFKSPKGRKSGSSFNSSRIYFGPPPWKDPRLTPEAQQFELQNHKLRLAGMTPLPPVSPIPPMSIYEATEHKAAFRSWQREMDKLME</sequence>
<evidence type="ECO:0000259" key="2">
    <source>
        <dbReference type="PROSITE" id="PS51737"/>
    </source>
</evidence>
<dbReference type="InterPro" id="IPR011109">
    <property type="entry name" value="DNA_bind_recombinase_dom"/>
</dbReference>
<dbReference type="Proteomes" id="UP000237340">
    <property type="component" value="Unassembled WGS sequence"/>
</dbReference>
<dbReference type="InterPro" id="IPR050639">
    <property type="entry name" value="SSR_resolvase"/>
</dbReference>
<dbReference type="GO" id="GO:0003677">
    <property type="term" value="F:DNA binding"/>
    <property type="evidence" value="ECO:0007669"/>
    <property type="project" value="InterPro"/>
</dbReference>
<dbReference type="Gene3D" id="3.90.1750.20">
    <property type="entry name" value="Putative Large Serine Recombinase, Chain B, Domain 2"/>
    <property type="match status" value="1"/>
</dbReference>
<name>A0A2S3ZKS7_9MICO</name>
<dbReference type="PANTHER" id="PTHR30461">
    <property type="entry name" value="DNA-INVERTASE FROM LAMBDOID PROPHAGE"/>
    <property type="match status" value="1"/>
</dbReference>
<dbReference type="InterPro" id="IPR036162">
    <property type="entry name" value="Resolvase-like_N_sf"/>
</dbReference>
<dbReference type="GO" id="GO:0000150">
    <property type="term" value="F:DNA strand exchange activity"/>
    <property type="evidence" value="ECO:0007669"/>
    <property type="project" value="InterPro"/>
</dbReference>
<dbReference type="Pfam" id="PF00239">
    <property type="entry name" value="Resolvase"/>
    <property type="match status" value="1"/>
</dbReference>
<dbReference type="SMART" id="SM00857">
    <property type="entry name" value="Resolvase"/>
    <property type="match status" value="1"/>
</dbReference>
<dbReference type="CDD" id="cd00338">
    <property type="entry name" value="Ser_Recombinase"/>
    <property type="match status" value="1"/>
</dbReference>
<accession>A0A2S3ZKS7</accession>
<protein>
    <recommendedName>
        <fullName evidence="5">Recombinase family protein</fullName>
    </recommendedName>
</protein>
<feature type="domain" description="Resolvase/invertase-type recombinase catalytic" evidence="1">
    <location>
        <begin position="3"/>
        <end position="151"/>
    </location>
</feature>
<dbReference type="PROSITE" id="PS51736">
    <property type="entry name" value="RECOMBINASES_3"/>
    <property type="match status" value="1"/>
</dbReference>
<dbReference type="InterPro" id="IPR006119">
    <property type="entry name" value="Resolv_N"/>
</dbReference>
<evidence type="ECO:0000313" key="4">
    <source>
        <dbReference type="Proteomes" id="UP000237340"/>
    </source>
</evidence>
<reference evidence="3 4" key="1">
    <citation type="submission" date="2018-01" db="EMBL/GenBank/DDBJ databases">
        <title>Cryobacterium sp. nov., from glaciers in China.</title>
        <authorList>
            <person name="Liu Q."/>
            <person name="Xin Y.-H."/>
        </authorList>
    </citation>
    <scope>NUCLEOTIDE SEQUENCE [LARGE SCALE GENOMIC DNA]</scope>
    <source>
        <strain evidence="3 4">TMN-42</strain>
    </source>
</reference>
<organism evidence="3 4">
    <name type="scientific">Cryobacterium zongtaii</name>
    <dbReference type="NCBI Taxonomy" id="1259217"/>
    <lineage>
        <taxon>Bacteria</taxon>
        <taxon>Bacillati</taxon>
        <taxon>Actinomycetota</taxon>
        <taxon>Actinomycetes</taxon>
        <taxon>Micrococcales</taxon>
        <taxon>Microbacteriaceae</taxon>
        <taxon>Cryobacterium</taxon>
    </lineage>
</organism>
<dbReference type="PROSITE" id="PS51737">
    <property type="entry name" value="RECOMBINASE_DNA_BIND"/>
    <property type="match status" value="1"/>
</dbReference>
<keyword evidence="4" id="KW-1185">Reference proteome</keyword>